<dbReference type="SUPFAM" id="SSF48264">
    <property type="entry name" value="Cytochrome P450"/>
    <property type="match status" value="1"/>
</dbReference>
<comment type="caution">
    <text evidence="10">The sequence shown here is derived from an EMBL/GenBank/DDBJ whole genome shotgun (WGS) entry which is preliminary data.</text>
</comment>
<dbReference type="PANTHER" id="PTHR11820">
    <property type="entry name" value="ACYLPYRUVASE"/>
    <property type="match status" value="1"/>
</dbReference>
<dbReference type="PRINTS" id="PR00465">
    <property type="entry name" value="EP450IV"/>
</dbReference>
<dbReference type="GO" id="GO:0004497">
    <property type="term" value="F:monooxygenase activity"/>
    <property type="evidence" value="ECO:0007669"/>
    <property type="project" value="InterPro"/>
</dbReference>
<evidence type="ECO:0000313" key="11">
    <source>
        <dbReference type="Proteomes" id="UP000566819"/>
    </source>
</evidence>
<evidence type="ECO:0000256" key="2">
    <source>
        <dbReference type="ARBA" id="ARBA00010211"/>
    </source>
</evidence>
<dbReference type="Pfam" id="PF20209">
    <property type="entry name" value="DUF6570"/>
    <property type="match status" value="1"/>
</dbReference>
<dbReference type="AlphaFoldDB" id="A0A8H4RWS4"/>
<dbReference type="InterPro" id="IPR002403">
    <property type="entry name" value="Cyt_P450_E_grp-IV"/>
</dbReference>
<evidence type="ECO:0008006" key="12">
    <source>
        <dbReference type="Google" id="ProtNLM"/>
    </source>
</evidence>
<evidence type="ECO:0000256" key="7">
    <source>
        <dbReference type="SAM" id="SignalP"/>
    </source>
</evidence>
<dbReference type="InterPro" id="IPR001128">
    <property type="entry name" value="Cyt_P450"/>
</dbReference>
<keyword evidence="5 6" id="KW-0408">Iron</keyword>
<evidence type="ECO:0000256" key="1">
    <source>
        <dbReference type="ARBA" id="ARBA00001971"/>
    </source>
</evidence>
<gene>
    <name evidence="10" type="ORF">G7Y89_g1575</name>
</gene>
<dbReference type="Gene3D" id="1.10.630.10">
    <property type="entry name" value="Cytochrome P450"/>
    <property type="match status" value="1"/>
</dbReference>
<accession>A0A8H4RWS4</accession>
<dbReference type="Pfam" id="PF00067">
    <property type="entry name" value="p450"/>
    <property type="match status" value="1"/>
</dbReference>
<evidence type="ECO:0000259" key="9">
    <source>
        <dbReference type="Pfam" id="PF20209"/>
    </source>
</evidence>
<dbReference type="PANTHER" id="PTHR11820:SF100">
    <property type="entry name" value="FUMARYLACETOACETATE HYDROLASE FAMILY PROTEIN (AFU_ORTHOLOGUE AFUA_4G01490)"/>
    <property type="match status" value="1"/>
</dbReference>
<feature type="signal peptide" evidence="7">
    <location>
        <begin position="1"/>
        <end position="21"/>
    </location>
</feature>
<feature type="domain" description="Fumarylacetoacetase-like C-terminal" evidence="8">
    <location>
        <begin position="750"/>
        <end position="953"/>
    </location>
</feature>
<proteinExistence type="inferred from homology"/>
<dbReference type="Proteomes" id="UP000566819">
    <property type="component" value="Unassembled WGS sequence"/>
</dbReference>
<dbReference type="GO" id="GO:0050163">
    <property type="term" value="F:oxaloacetate tautomerase activity"/>
    <property type="evidence" value="ECO:0007669"/>
    <property type="project" value="UniProtKB-ARBA"/>
</dbReference>
<dbReference type="SUPFAM" id="SSF56529">
    <property type="entry name" value="FAH"/>
    <property type="match status" value="1"/>
</dbReference>
<evidence type="ECO:0000313" key="10">
    <source>
        <dbReference type="EMBL" id="KAF4636505.1"/>
    </source>
</evidence>
<dbReference type="Pfam" id="PF01557">
    <property type="entry name" value="FAA_hydrolase"/>
    <property type="match status" value="1"/>
</dbReference>
<keyword evidence="11" id="KW-1185">Reference proteome</keyword>
<feature type="chain" id="PRO_5034470236" description="Fumarylacetoacetase-like C-terminal domain-containing protein" evidence="7">
    <location>
        <begin position="22"/>
        <end position="958"/>
    </location>
</feature>
<comment type="cofactor">
    <cofactor evidence="1 6">
        <name>heme</name>
        <dbReference type="ChEBI" id="CHEBI:30413"/>
    </cofactor>
</comment>
<dbReference type="InterPro" id="IPR011234">
    <property type="entry name" value="Fumarylacetoacetase-like_C"/>
</dbReference>
<dbReference type="InterPro" id="IPR046700">
    <property type="entry name" value="DUF6570"/>
</dbReference>
<evidence type="ECO:0000256" key="4">
    <source>
        <dbReference type="ARBA" id="ARBA00022723"/>
    </source>
</evidence>
<comment type="similarity">
    <text evidence="3">Belongs to the cytochrome P450 family.</text>
</comment>
<feature type="binding site" description="axial binding residue" evidence="6">
    <location>
        <position position="475"/>
    </location>
    <ligand>
        <name>heme</name>
        <dbReference type="ChEBI" id="CHEBI:30413"/>
    </ligand>
    <ligandPart>
        <name>Fe</name>
        <dbReference type="ChEBI" id="CHEBI:18248"/>
    </ligandPart>
</feature>
<dbReference type="GO" id="GO:0016705">
    <property type="term" value="F:oxidoreductase activity, acting on paired donors, with incorporation or reduction of molecular oxygen"/>
    <property type="evidence" value="ECO:0007669"/>
    <property type="project" value="InterPro"/>
</dbReference>
<dbReference type="GO" id="GO:0005506">
    <property type="term" value="F:iron ion binding"/>
    <property type="evidence" value="ECO:0007669"/>
    <property type="project" value="InterPro"/>
</dbReference>
<evidence type="ECO:0000256" key="6">
    <source>
        <dbReference type="PIRSR" id="PIRSR602403-1"/>
    </source>
</evidence>
<protein>
    <recommendedName>
        <fullName evidence="12">Fumarylacetoacetase-like C-terminal domain-containing protein</fullName>
    </recommendedName>
</protein>
<sequence length="958" mass="107361">MAVPSSTTVIVLLLCLPVVTLIVRQQNRNKPKQPPRLSETIPFISNAWQFMTNKRLFITRVREALKTSPIIQCRLGPLNLYHIAGSSNVSAIFRSSFTSDPWILRILEHTAGYAPTDLLKFSEDNSGGATVPRNDTAQQQQKRIWYAMHRMYDEYLVSTHPVASFSTSFQTFFNKQLDTLPVGDWIEEVRILDFLRQNMSTAATRSVLGSRIIDVNPGFIDAFWEYDKVAETLAFGLPTWLNKKGVLARDRLCAMCRKWYEIANQELDWDSVESNQDADWEPVFGLRISRALARWAKSFDFSVESISAVYTLFLFGLHANTIPICTWVMIELIRDPDLFQAIKEEISQADLTDGDDLKSLNYRKLATLPLLNSVYTEILRLHVGVLVTRTSTEPVTIAGYILPKGSIVQAPTEAAHLDETVWGTPTHPASEFWAYRHLKEVETANDAGHVTTKLEFSIAGRTGSFFPYGGGISMCAGRNFAKPEILLAVATLVLRFEIEFVEWLKLDGSPAERPALDDTGYANSVAAPPDRDMKVRWRKVCFDFDSSSSSSPAFTSSVPPCDAIPCYARPCHASSGCPAPETTSSLTDEWQYIQNFNRVIADIEITSATDTDLRSRGRKQVLRPFLMSADNQMDPGDLPVSLPVLTQVEEMVIARDHIQMLLKRVRGHQYYARRRWSYEIRTLKHCEDQFKYGEPIISSSTEDIVELARTSQLKVKVCEGNEPFTAKPTERVETVKTLLRPLDPKDVPIIRCIGLNYKTHSITVNQTNKKHAYNIFRTGHDEDIRIPRIAQEQCDYEGELAIVIGRDAKNVSEADALDFVAGYTAGNDVSARDWQREPGKAGPVPQWCFSKSFDKYAPLGPCLVSTSLLGDADNLSLKTFVNGKMRQEANTSDLCFGVRKLVAFCSQGQTLQRGSLIMTGTPGGVGLFMKPPRFLNNGDEVCVEIGGIGKVCNLMVFE</sequence>
<evidence type="ECO:0000259" key="8">
    <source>
        <dbReference type="Pfam" id="PF01557"/>
    </source>
</evidence>
<dbReference type="InterPro" id="IPR036396">
    <property type="entry name" value="Cyt_P450_sf"/>
</dbReference>
<dbReference type="GO" id="GO:0006107">
    <property type="term" value="P:oxaloacetate metabolic process"/>
    <property type="evidence" value="ECO:0007669"/>
    <property type="project" value="UniProtKB-ARBA"/>
</dbReference>
<dbReference type="EMBL" id="JAAMPI010000062">
    <property type="protein sequence ID" value="KAF4636505.1"/>
    <property type="molecule type" value="Genomic_DNA"/>
</dbReference>
<keyword evidence="7" id="KW-0732">Signal</keyword>
<dbReference type="Gene3D" id="3.90.850.10">
    <property type="entry name" value="Fumarylacetoacetase-like, C-terminal domain"/>
    <property type="match status" value="1"/>
</dbReference>
<dbReference type="GO" id="GO:0020037">
    <property type="term" value="F:heme binding"/>
    <property type="evidence" value="ECO:0007669"/>
    <property type="project" value="InterPro"/>
</dbReference>
<feature type="domain" description="DUF6570" evidence="9">
    <location>
        <begin position="624"/>
        <end position="671"/>
    </location>
</feature>
<evidence type="ECO:0000256" key="3">
    <source>
        <dbReference type="ARBA" id="ARBA00010617"/>
    </source>
</evidence>
<keyword evidence="4 6" id="KW-0479">Metal-binding</keyword>
<name>A0A8H4RWS4_9HELO</name>
<dbReference type="CDD" id="cd11040">
    <property type="entry name" value="CYP7_CYP8-like"/>
    <property type="match status" value="1"/>
</dbReference>
<comment type="similarity">
    <text evidence="2">Belongs to the FAH family.</text>
</comment>
<dbReference type="InterPro" id="IPR036663">
    <property type="entry name" value="Fumarylacetoacetase_C_sf"/>
</dbReference>
<dbReference type="OrthoDB" id="411064at2759"/>
<organism evidence="10 11">
    <name type="scientific">Cudoniella acicularis</name>
    <dbReference type="NCBI Taxonomy" id="354080"/>
    <lineage>
        <taxon>Eukaryota</taxon>
        <taxon>Fungi</taxon>
        <taxon>Dikarya</taxon>
        <taxon>Ascomycota</taxon>
        <taxon>Pezizomycotina</taxon>
        <taxon>Leotiomycetes</taxon>
        <taxon>Helotiales</taxon>
        <taxon>Tricladiaceae</taxon>
        <taxon>Cudoniella</taxon>
    </lineage>
</organism>
<dbReference type="FunFam" id="3.90.850.10:FF:000002">
    <property type="entry name" value="2-hydroxyhepta-2,4-diene-1,7-dioate isomerase"/>
    <property type="match status" value="1"/>
</dbReference>
<keyword evidence="6" id="KW-0349">Heme</keyword>
<evidence type="ECO:0000256" key="5">
    <source>
        <dbReference type="ARBA" id="ARBA00023004"/>
    </source>
</evidence>
<reference evidence="10 11" key="1">
    <citation type="submission" date="2020-03" db="EMBL/GenBank/DDBJ databases">
        <title>Draft Genome Sequence of Cudoniella acicularis.</title>
        <authorList>
            <person name="Buettner E."/>
            <person name="Kellner H."/>
        </authorList>
    </citation>
    <scope>NUCLEOTIDE SEQUENCE [LARGE SCALE GENOMIC DNA]</scope>
    <source>
        <strain evidence="10 11">DSM 108380</strain>
    </source>
</reference>